<evidence type="ECO:0000256" key="2">
    <source>
        <dbReference type="ARBA" id="ARBA00006051"/>
    </source>
</evidence>
<comment type="similarity">
    <text evidence="2">Belongs to the ASF1 family.</text>
</comment>
<dbReference type="STRING" id="286115.A0A507CN94"/>
<dbReference type="InterPro" id="IPR006818">
    <property type="entry name" value="ASF1-like"/>
</dbReference>
<sequence length="218" mass="24399">MALVVIKNVSVLSNPATFFDPFRFEITFEVLEELKDDVEFKLVYVGSADDEAYDQALETLAVGPVPVGVSKFVFEADPPNAELLPQEDIVGVTVILLSCCYVEREFVRIGYYVRYDYTDETLKENPPEKVKLELLERSILDSKPRVTKFSIPWDGIGSVMTGADEGDVIHDDERTVQSKPDDVTVAEDREMEEATEVSAVGVMEKHDASSTTYEITTQ</sequence>
<keyword evidence="5" id="KW-0143">Chaperone</keyword>
<evidence type="ECO:0000256" key="7">
    <source>
        <dbReference type="ARBA" id="ARBA00032776"/>
    </source>
</evidence>
<evidence type="ECO:0000256" key="1">
    <source>
        <dbReference type="ARBA" id="ARBA00004123"/>
    </source>
</evidence>
<dbReference type="PANTHER" id="PTHR12040:SF0">
    <property type="entry name" value="HISTONE CHAPERONE ASF1"/>
    <property type="match status" value="1"/>
</dbReference>
<keyword evidence="10" id="KW-1185">Reference proteome</keyword>
<evidence type="ECO:0000256" key="6">
    <source>
        <dbReference type="ARBA" id="ARBA00023242"/>
    </source>
</evidence>
<organism evidence="9 11">
    <name type="scientific">Synchytrium endobioticum</name>
    <dbReference type="NCBI Taxonomy" id="286115"/>
    <lineage>
        <taxon>Eukaryota</taxon>
        <taxon>Fungi</taxon>
        <taxon>Fungi incertae sedis</taxon>
        <taxon>Chytridiomycota</taxon>
        <taxon>Chytridiomycota incertae sedis</taxon>
        <taxon>Chytridiomycetes</taxon>
        <taxon>Synchytriales</taxon>
        <taxon>Synchytriaceae</taxon>
        <taxon>Synchytrium</taxon>
    </lineage>
</organism>
<reference evidence="10 11" key="1">
    <citation type="journal article" date="2019" name="Sci. Rep.">
        <title>Comparative genomics of chytrid fungi reveal insights into the obligate biotrophic and pathogenic lifestyle of Synchytrium endobioticum.</title>
        <authorList>
            <person name="van de Vossenberg B.T.L.H."/>
            <person name="Warris S."/>
            <person name="Nguyen H.D.T."/>
            <person name="van Gent-Pelzer M.P.E."/>
            <person name="Joly D.L."/>
            <person name="van de Geest H.C."/>
            <person name="Bonants P.J.M."/>
            <person name="Smith D.S."/>
            <person name="Levesque C.A."/>
            <person name="van der Lee T.A.J."/>
        </authorList>
    </citation>
    <scope>NUCLEOTIDE SEQUENCE [LARGE SCALE GENOMIC DNA]</scope>
    <source>
        <strain evidence="9 11">LEV6574</strain>
        <strain evidence="8 10">MB42</strain>
    </source>
</reference>
<dbReference type="GO" id="GO:0006335">
    <property type="term" value="P:DNA replication-dependent chromatin assembly"/>
    <property type="evidence" value="ECO:0007669"/>
    <property type="project" value="TreeGrafter"/>
</dbReference>
<dbReference type="GO" id="GO:0042393">
    <property type="term" value="F:histone binding"/>
    <property type="evidence" value="ECO:0007669"/>
    <property type="project" value="TreeGrafter"/>
</dbReference>
<accession>A0A507CN94</accession>
<name>A0A507CN94_9FUNG</name>
<dbReference type="SUPFAM" id="SSF101546">
    <property type="entry name" value="ASF1-like"/>
    <property type="match status" value="1"/>
</dbReference>
<evidence type="ECO:0000313" key="8">
    <source>
        <dbReference type="EMBL" id="TPX38501.1"/>
    </source>
</evidence>
<dbReference type="OrthoDB" id="29755at2759"/>
<keyword evidence="6" id="KW-0539">Nucleus</keyword>
<evidence type="ECO:0000313" key="10">
    <source>
        <dbReference type="Proteomes" id="UP000317494"/>
    </source>
</evidence>
<evidence type="ECO:0000313" key="9">
    <source>
        <dbReference type="EMBL" id="TPX40608.1"/>
    </source>
</evidence>
<proteinExistence type="inferred from homology"/>
<evidence type="ECO:0000256" key="4">
    <source>
        <dbReference type="ARBA" id="ARBA00023163"/>
    </source>
</evidence>
<dbReference type="EMBL" id="QEAM01000377">
    <property type="protein sequence ID" value="TPX40608.1"/>
    <property type="molecule type" value="Genomic_DNA"/>
</dbReference>
<dbReference type="AlphaFoldDB" id="A0A507CN94"/>
<evidence type="ECO:0000256" key="3">
    <source>
        <dbReference type="ARBA" id="ARBA00023015"/>
    </source>
</evidence>
<keyword evidence="3" id="KW-0805">Transcription regulation</keyword>
<dbReference type="Proteomes" id="UP000320475">
    <property type="component" value="Unassembled WGS sequence"/>
</dbReference>
<gene>
    <name evidence="9" type="ORF">SeLEV6574_g06529</name>
    <name evidence="8" type="ORF">SeMB42_g06703</name>
</gene>
<dbReference type="VEuPathDB" id="FungiDB:SeMB42_g06703"/>
<evidence type="ECO:0000313" key="11">
    <source>
        <dbReference type="Proteomes" id="UP000320475"/>
    </source>
</evidence>
<dbReference type="Proteomes" id="UP000317494">
    <property type="component" value="Unassembled WGS sequence"/>
</dbReference>
<dbReference type="GO" id="GO:0005634">
    <property type="term" value="C:nucleus"/>
    <property type="evidence" value="ECO:0007669"/>
    <property type="project" value="UniProtKB-SubCell"/>
</dbReference>
<keyword evidence="4" id="KW-0804">Transcription</keyword>
<comment type="caution">
    <text evidence="9">The sequence shown here is derived from an EMBL/GenBank/DDBJ whole genome shotgun (WGS) entry which is preliminary data.</text>
</comment>
<dbReference type="InterPro" id="IPR036747">
    <property type="entry name" value="ASF1-like_sf"/>
</dbReference>
<dbReference type="Pfam" id="PF04729">
    <property type="entry name" value="ASF1_hist_chap"/>
    <property type="match status" value="1"/>
</dbReference>
<comment type="subcellular location">
    <subcellularLocation>
        <location evidence="1">Nucleus</location>
    </subcellularLocation>
</comment>
<dbReference type="GO" id="GO:0000785">
    <property type="term" value="C:chromatin"/>
    <property type="evidence" value="ECO:0007669"/>
    <property type="project" value="TreeGrafter"/>
</dbReference>
<dbReference type="PANTHER" id="PTHR12040">
    <property type="entry name" value="ANTI-SILENCING PROTEIN 1"/>
    <property type="match status" value="1"/>
</dbReference>
<evidence type="ECO:0000256" key="5">
    <source>
        <dbReference type="ARBA" id="ARBA00023186"/>
    </source>
</evidence>
<protein>
    <recommendedName>
        <fullName evidence="7">Anti-silencing function protein 1</fullName>
    </recommendedName>
</protein>
<dbReference type="EMBL" id="QEAN01000396">
    <property type="protein sequence ID" value="TPX38501.1"/>
    <property type="molecule type" value="Genomic_DNA"/>
</dbReference>
<dbReference type="Gene3D" id="2.60.40.1490">
    <property type="entry name" value="Histone chaperone ASF1-like"/>
    <property type="match status" value="1"/>
</dbReference>